<feature type="chain" id="PRO_5003216199" evidence="5">
    <location>
        <begin position="21"/>
        <end position="939"/>
    </location>
</feature>
<dbReference type="PROSITE" id="PS51007">
    <property type="entry name" value="CYTC"/>
    <property type="match status" value="1"/>
</dbReference>
<evidence type="ECO:0000256" key="2">
    <source>
        <dbReference type="ARBA" id="ARBA00022723"/>
    </source>
</evidence>
<dbReference type="Pfam" id="PF23500">
    <property type="entry name" value="DUF7133"/>
    <property type="match status" value="1"/>
</dbReference>
<name>E7C570_9BACT</name>
<protein>
    <submittedName>
        <fullName evidence="7">Glucose/sorbosone dehydrogenases</fullName>
    </submittedName>
</protein>
<organism evidence="7">
    <name type="scientific">uncultured verrucomicrobium HF0500_16O23</name>
    <dbReference type="NCBI Taxonomy" id="723598"/>
    <lineage>
        <taxon>Bacteria</taxon>
        <taxon>Pseudomonadati</taxon>
        <taxon>Verrucomicrobiota</taxon>
        <taxon>environmental samples</taxon>
    </lineage>
</organism>
<keyword evidence="5" id="KW-0732">Signal</keyword>
<dbReference type="InterPro" id="IPR009056">
    <property type="entry name" value="Cyt_c-like_dom"/>
</dbReference>
<dbReference type="SUPFAM" id="SSF46626">
    <property type="entry name" value="Cytochrome c"/>
    <property type="match status" value="1"/>
</dbReference>
<feature type="domain" description="Cytochrome c" evidence="6">
    <location>
        <begin position="797"/>
        <end position="938"/>
    </location>
</feature>
<keyword evidence="3 4" id="KW-0408">Iron</keyword>
<feature type="signal peptide" evidence="5">
    <location>
        <begin position="1"/>
        <end position="20"/>
    </location>
</feature>
<dbReference type="NCBIfam" id="TIGR02603">
    <property type="entry name" value="CxxCH_TIGR02603"/>
    <property type="match status" value="1"/>
</dbReference>
<reference evidence="7" key="1">
    <citation type="submission" date="2010-01" db="EMBL/GenBank/DDBJ databases">
        <title>Genome fragments of uncultured bacteria from the North Pacific subtropical Gyre.</title>
        <authorList>
            <person name="Pham V.D."/>
            <person name="Delong E.F."/>
        </authorList>
    </citation>
    <scope>NUCLEOTIDE SEQUENCE</scope>
</reference>
<evidence type="ECO:0000259" key="6">
    <source>
        <dbReference type="PROSITE" id="PS51007"/>
    </source>
</evidence>
<sequence length="939" mass="104944">MNRSLGIAALALACMTKASADPHWIRPAKQVKNFNLRHTFKAPTKILSAQIRLISDSECVKLRINGKSVAIAEIFGPVVELDAGPWLVAGENEISLTSIPHQKIQQEDSAVALELVIIDASGTKTTIATSPQWSGAKNLGDLGLEKWWSLPPLVIGEADDYTQWKRASNVKAGTDPVSFQLLPDFKAELLRSAGKDEGSWVSIAFDPQGRLTVAREDKGLIRYTFSKDHKNITQAETINDDLKECRGLLYAHGGLYANANNSKGLYHLRDTNGDGKFDKKKLLHASEGGVGHGRNDLALGPEGKIYAIHGDSVHLPDNIPNRTSPLRKNFQPFRKNEGHVVRMDADGSNKEIFCAGLRNPYGIAFNTDGEAFTYDADAEFDMGTPWYRPTQVKHLTSGVDFGWRAVTDSWPPYFPDHPDNTQPTLNIGKGSPTGVKFGTKSNFPPDYKNALYILDWTYGRILAVHLRPRGSTYMGASEVFLRGQPLNVTDLSFGPDGAMYFVTGGRKTQSGLYRVTYTGPVVRPRPLTRAESNRATRTKTFREERKKAEFHHCQAKFAFELDHTEPRIRHAWRIALEHNKLTPGKEDTLNFENLSAQSNIDSSSGFAKVTLLDNWHKLLPSEQLTYLDLIRRTMERRKLPAKTLAEIKSNLQPHFPSHSPEVNQALAPLLIQLNPAKAVTQTIKLLESSTNQTERIYYLYHLRHAKQGWTSESRRTFFRILSTYDTFLGGRGLPKALKKIRTEAEATLTNTEKKELAEVIGQKPALPPLPDLTGRRFVKAWKTADFTDALEFDATKRNVANGKKMFHTAMCSRCHRHGREGYPIGPDLTHVASRFGRRDLLGEILEPSRTIAENYQTSVLILKDGRQLAGQIIPNLDYRAPDLQLAENPLYPDKITKIPKVEIAQRGHSNVSLMPPGLLNLLTREDILDLLAWLQAGGR</sequence>
<keyword evidence="2 4" id="KW-0479">Metal-binding</keyword>
<dbReference type="InterPro" id="IPR013427">
    <property type="entry name" value="Haem-bd_dom_put"/>
</dbReference>
<keyword evidence="1 4" id="KW-0349">Heme</keyword>
<dbReference type="Gene3D" id="2.60.120.260">
    <property type="entry name" value="Galactose-binding domain-like"/>
    <property type="match status" value="1"/>
</dbReference>
<dbReference type="SUPFAM" id="SSF50952">
    <property type="entry name" value="Soluble quinoprotein glucose dehydrogenase"/>
    <property type="match status" value="1"/>
</dbReference>
<dbReference type="AlphaFoldDB" id="E7C570"/>
<dbReference type="EMBL" id="GU567991">
    <property type="protein sequence ID" value="ADI22594.1"/>
    <property type="molecule type" value="Genomic_DNA"/>
</dbReference>
<dbReference type="InterPro" id="IPR011042">
    <property type="entry name" value="6-blade_b-propeller_TolB-like"/>
</dbReference>
<dbReference type="InterPro" id="IPR011041">
    <property type="entry name" value="Quinoprot_gluc/sorb_DH_b-prop"/>
</dbReference>
<evidence type="ECO:0000313" key="7">
    <source>
        <dbReference type="EMBL" id="ADI22594.1"/>
    </source>
</evidence>
<dbReference type="InterPro" id="IPR036909">
    <property type="entry name" value="Cyt_c-like_dom_sf"/>
</dbReference>
<accession>E7C570</accession>
<evidence type="ECO:0000256" key="4">
    <source>
        <dbReference type="PROSITE-ProRule" id="PRU00433"/>
    </source>
</evidence>
<dbReference type="Pfam" id="PF00034">
    <property type="entry name" value="Cytochrom_C"/>
    <property type="match status" value="1"/>
</dbReference>
<dbReference type="InterPro" id="IPR055557">
    <property type="entry name" value="DUF7133"/>
</dbReference>
<dbReference type="PANTHER" id="PTHR33546">
    <property type="entry name" value="LARGE, MULTIFUNCTIONAL SECRETED PROTEIN-RELATED"/>
    <property type="match status" value="1"/>
</dbReference>
<dbReference type="Gene3D" id="2.120.10.30">
    <property type="entry name" value="TolB, C-terminal domain"/>
    <property type="match status" value="1"/>
</dbReference>
<dbReference type="GO" id="GO:0009055">
    <property type="term" value="F:electron transfer activity"/>
    <property type="evidence" value="ECO:0007669"/>
    <property type="project" value="InterPro"/>
</dbReference>
<dbReference type="Gene3D" id="1.10.760.10">
    <property type="entry name" value="Cytochrome c-like domain"/>
    <property type="match status" value="1"/>
</dbReference>
<dbReference type="GO" id="GO:0046872">
    <property type="term" value="F:metal ion binding"/>
    <property type="evidence" value="ECO:0007669"/>
    <property type="project" value="UniProtKB-KW"/>
</dbReference>
<evidence type="ECO:0000256" key="5">
    <source>
        <dbReference type="SAM" id="SignalP"/>
    </source>
</evidence>
<dbReference type="GO" id="GO:0020037">
    <property type="term" value="F:heme binding"/>
    <property type="evidence" value="ECO:0007669"/>
    <property type="project" value="InterPro"/>
</dbReference>
<proteinExistence type="predicted"/>
<evidence type="ECO:0000256" key="1">
    <source>
        <dbReference type="ARBA" id="ARBA00022617"/>
    </source>
</evidence>
<evidence type="ECO:0000256" key="3">
    <source>
        <dbReference type="ARBA" id="ARBA00023004"/>
    </source>
</evidence>
<dbReference type="PANTHER" id="PTHR33546:SF1">
    <property type="entry name" value="LARGE, MULTIFUNCTIONAL SECRETED PROTEIN"/>
    <property type="match status" value="1"/>
</dbReference>